<dbReference type="InterPro" id="IPR015886">
    <property type="entry name" value="H2TH_FPG"/>
</dbReference>
<keyword evidence="11 15" id="KW-0456">Lyase</keyword>
<reference evidence="18 20" key="1">
    <citation type="journal article" date="2015" name="Genome Announc.">
        <title>Draft Genome Sequence of a Heterotrophic Facultative Anaerobic Thermophilic Bacterium, Ardenticatena maritima Strain 110ST.</title>
        <authorList>
            <person name="Kawaichi S."/>
            <person name="Yoshida T."/>
            <person name="Sako Y."/>
            <person name="Nakamura R."/>
        </authorList>
    </citation>
    <scope>NUCLEOTIDE SEQUENCE [LARGE SCALE GENOMIC DNA]</scope>
    <source>
        <strain evidence="18 20">110S</strain>
    </source>
</reference>
<dbReference type="InterPro" id="IPR000214">
    <property type="entry name" value="Znf_DNA_glyclase/AP_lyase"/>
</dbReference>
<gene>
    <name evidence="15 18" type="primary">mutM</name>
    <name evidence="15" type="synonym">fpg</name>
    <name evidence="18" type="ORF">ARMA_1889</name>
    <name evidence="19" type="ORF">SE16_06505</name>
</gene>
<dbReference type="SUPFAM" id="SSF46946">
    <property type="entry name" value="S13-like H2TH domain"/>
    <property type="match status" value="1"/>
</dbReference>
<dbReference type="FunCoup" id="A0A0M8KA87">
    <property type="interactions" value="316"/>
</dbReference>
<evidence type="ECO:0000259" key="17">
    <source>
        <dbReference type="PROSITE" id="PS51068"/>
    </source>
</evidence>
<evidence type="ECO:0000256" key="12">
    <source>
        <dbReference type="ARBA" id="ARBA00023268"/>
    </source>
</evidence>
<dbReference type="InterPro" id="IPR012319">
    <property type="entry name" value="FPG_cat"/>
</dbReference>
<evidence type="ECO:0000256" key="8">
    <source>
        <dbReference type="ARBA" id="ARBA00022833"/>
    </source>
</evidence>
<feature type="binding site" evidence="15">
    <location>
        <position position="113"/>
    </location>
    <ligand>
        <name>DNA</name>
        <dbReference type="ChEBI" id="CHEBI:16991"/>
    </ligand>
</feature>
<dbReference type="GO" id="GO:0140078">
    <property type="term" value="F:class I DNA-(apurinic or apyrimidinic site) endonuclease activity"/>
    <property type="evidence" value="ECO:0007669"/>
    <property type="project" value="UniProtKB-EC"/>
</dbReference>
<dbReference type="InterPro" id="IPR035937">
    <property type="entry name" value="FPG_N"/>
</dbReference>
<evidence type="ECO:0000256" key="6">
    <source>
        <dbReference type="ARBA" id="ARBA00022771"/>
    </source>
</evidence>
<comment type="similarity">
    <text evidence="2 15">Belongs to the FPG family.</text>
</comment>
<evidence type="ECO:0000313" key="19">
    <source>
        <dbReference type="EMBL" id="KPL88446.1"/>
    </source>
</evidence>
<dbReference type="Pfam" id="PF06831">
    <property type="entry name" value="H2TH"/>
    <property type="match status" value="1"/>
</dbReference>
<dbReference type="InterPro" id="IPR010663">
    <property type="entry name" value="Znf_FPG/IleRS"/>
</dbReference>
<dbReference type="Proteomes" id="UP000037784">
    <property type="component" value="Unassembled WGS sequence"/>
</dbReference>
<dbReference type="PROSITE" id="PS01242">
    <property type="entry name" value="ZF_FPG_1"/>
    <property type="match status" value="1"/>
</dbReference>
<keyword evidence="10 15" id="KW-0234">DNA repair</keyword>
<keyword evidence="9 15" id="KW-0238">DNA-binding</keyword>
<evidence type="ECO:0000256" key="5">
    <source>
        <dbReference type="ARBA" id="ARBA00022763"/>
    </source>
</evidence>
<organism evidence="18 20">
    <name type="scientific">Ardenticatena maritima</name>
    <dbReference type="NCBI Taxonomy" id="872965"/>
    <lineage>
        <taxon>Bacteria</taxon>
        <taxon>Bacillati</taxon>
        <taxon>Chloroflexota</taxon>
        <taxon>Ardenticatenia</taxon>
        <taxon>Ardenticatenales</taxon>
        <taxon>Ardenticatenaceae</taxon>
        <taxon>Ardenticatena</taxon>
    </lineage>
</organism>
<dbReference type="Gene3D" id="1.10.8.50">
    <property type="match status" value="1"/>
</dbReference>
<evidence type="ECO:0000256" key="2">
    <source>
        <dbReference type="ARBA" id="ARBA00009409"/>
    </source>
</evidence>
<accession>A0A0M8KA87</accession>
<sequence length="278" mass="31019">MPELPEVETIARDLKAANLVGRRIEAAHVRWARTIATPDPAAFVARVRGARINDVGRRAKYLVLPLDTGDTLLIHLRMTGRLALPPSHTPPDPHEHVLLTLDDGRDLRFHDTRKFGRWYLVDDPSQVLGNLGPEPLGEAFTPEWLYTALQAHRRQLKPLLLDQRFIAGLGNIYVDEALWHAQLHPQRPSHTLSRAESDALHAAIRTVLMRGIANMGTTLGTGEANFYSVGRRRGRNQDALAVFRRTGEPCPRCGTPIVRLVVAQRGTHICPSCQRLPA</sequence>
<evidence type="ECO:0000256" key="11">
    <source>
        <dbReference type="ARBA" id="ARBA00023239"/>
    </source>
</evidence>
<comment type="catalytic activity">
    <reaction evidence="14 15">
        <text>2'-deoxyribonucleotide-(2'-deoxyribose 5'-phosphate)-2'-deoxyribonucleotide-DNA = a 3'-end 2'-deoxyribonucleotide-(2,3-dehydro-2,3-deoxyribose 5'-phosphate)-DNA + a 5'-end 5'-phospho-2'-deoxyribonucleoside-DNA + H(+)</text>
        <dbReference type="Rhea" id="RHEA:66592"/>
        <dbReference type="Rhea" id="RHEA-COMP:13180"/>
        <dbReference type="Rhea" id="RHEA-COMP:16897"/>
        <dbReference type="Rhea" id="RHEA-COMP:17067"/>
        <dbReference type="ChEBI" id="CHEBI:15378"/>
        <dbReference type="ChEBI" id="CHEBI:136412"/>
        <dbReference type="ChEBI" id="CHEBI:157695"/>
        <dbReference type="ChEBI" id="CHEBI:167181"/>
        <dbReference type="EC" id="4.2.99.18"/>
    </reaction>
</comment>
<dbReference type="Gene3D" id="3.20.190.10">
    <property type="entry name" value="MutM-like, N-terminal"/>
    <property type="match status" value="1"/>
</dbReference>
<dbReference type="EC" id="4.2.99.18" evidence="15"/>
<feature type="active site" description="Schiff-base intermediate with DNA" evidence="15">
    <location>
        <position position="2"/>
    </location>
</feature>
<dbReference type="SMART" id="SM01232">
    <property type="entry name" value="H2TH"/>
    <property type="match status" value="1"/>
</dbReference>
<dbReference type="PROSITE" id="PS51066">
    <property type="entry name" value="ZF_FPG_2"/>
    <property type="match status" value="1"/>
</dbReference>
<evidence type="ECO:0000313" key="18">
    <source>
        <dbReference type="EMBL" id="GAP63466.1"/>
    </source>
</evidence>
<dbReference type="SMART" id="SM00898">
    <property type="entry name" value="Fapy_DNA_glyco"/>
    <property type="match status" value="1"/>
</dbReference>
<dbReference type="PATRIC" id="fig|872965.6.peg.1339"/>
<dbReference type="EC" id="3.2.2.23" evidence="15"/>
<feature type="binding site" evidence="15">
    <location>
        <position position="94"/>
    </location>
    <ligand>
        <name>DNA</name>
        <dbReference type="ChEBI" id="CHEBI:16991"/>
    </ligand>
</feature>
<dbReference type="GO" id="GO:0006284">
    <property type="term" value="P:base-excision repair"/>
    <property type="evidence" value="ECO:0007669"/>
    <property type="project" value="InterPro"/>
</dbReference>
<comment type="function">
    <text evidence="15">Involved in base excision repair of DNA damaged by oxidation or by mutagenic agents. Acts as DNA glycosylase that recognizes and removes damaged bases. Has a preference for oxidized purines, such as 7,8-dihydro-8-oxoguanine (8-oxoG). Has AP (apurinic/apyrimidinic) lyase activity and introduces nicks in the DNA strand. Cleaves the DNA backbone by beta-delta elimination to generate a single-strand break at the site of the removed base with both 3'- and 5'-phosphates.</text>
</comment>
<feature type="domain" description="FPG-type" evidence="16">
    <location>
        <begin position="241"/>
        <end position="275"/>
    </location>
</feature>
<dbReference type="STRING" id="872965.SE16_06505"/>
<evidence type="ECO:0000256" key="14">
    <source>
        <dbReference type="ARBA" id="ARBA00044632"/>
    </source>
</evidence>
<feature type="active site" description="Proton donor; for beta-elimination activity" evidence="15">
    <location>
        <position position="60"/>
    </location>
</feature>
<evidence type="ECO:0000256" key="3">
    <source>
        <dbReference type="ARBA" id="ARBA00011245"/>
    </source>
</evidence>
<dbReference type="GO" id="GO:0003684">
    <property type="term" value="F:damaged DNA binding"/>
    <property type="evidence" value="ECO:0007669"/>
    <property type="project" value="InterPro"/>
</dbReference>
<comment type="catalytic activity">
    <reaction evidence="1 15">
        <text>Hydrolysis of DNA containing ring-opened 7-methylguanine residues, releasing 2,6-diamino-4-hydroxy-5-(N-methyl)formamidopyrimidine.</text>
        <dbReference type="EC" id="3.2.2.23"/>
    </reaction>
</comment>
<comment type="cofactor">
    <cofactor evidence="15">
        <name>Zn(2+)</name>
        <dbReference type="ChEBI" id="CHEBI:29105"/>
    </cofactor>
    <text evidence="15">Binds 1 zinc ion per subunit.</text>
</comment>
<keyword evidence="4 15" id="KW-0479">Metal-binding</keyword>
<dbReference type="SUPFAM" id="SSF81624">
    <property type="entry name" value="N-terminal domain of MutM-like DNA repair proteins"/>
    <property type="match status" value="1"/>
</dbReference>
<evidence type="ECO:0000259" key="16">
    <source>
        <dbReference type="PROSITE" id="PS51066"/>
    </source>
</evidence>
<evidence type="ECO:0000256" key="9">
    <source>
        <dbReference type="ARBA" id="ARBA00023125"/>
    </source>
</evidence>
<dbReference type="RefSeq" id="WP_054493299.1">
    <property type="nucleotide sequence ID" value="NZ_BBZA01000148.1"/>
</dbReference>
<feature type="active site" description="Proton donor" evidence="15">
    <location>
        <position position="3"/>
    </location>
</feature>
<dbReference type="CDD" id="cd08966">
    <property type="entry name" value="EcFpg-like_N"/>
    <property type="match status" value="1"/>
</dbReference>
<evidence type="ECO:0000256" key="13">
    <source>
        <dbReference type="ARBA" id="ARBA00023295"/>
    </source>
</evidence>
<reference evidence="19 21" key="2">
    <citation type="submission" date="2015-07" db="EMBL/GenBank/DDBJ databases">
        <title>Whole genome sequence of Ardenticatena maritima DSM 23922.</title>
        <authorList>
            <person name="Hemp J."/>
            <person name="Ward L.M."/>
            <person name="Pace L.A."/>
            <person name="Fischer W.W."/>
        </authorList>
    </citation>
    <scope>NUCLEOTIDE SEQUENCE [LARGE SCALE GENOMIC DNA]</scope>
    <source>
        <strain evidence="19 21">110S</strain>
    </source>
</reference>
<dbReference type="FunFam" id="1.10.8.50:FF:000003">
    <property type="entry name" value="Formamidopyrimidine-DNA glycosylase"/>
    <property type="match status" value="1"/>
</dbReference>
<evidence type="ECO:0000256" key="10">
    <source>
        <dbReference type="ARBA" id="ARBA00023204"/>
    </source>
</evidence>
<evidence type="ECO:0000256" key="15">
    <source>
        <dbReference type="HAMAP-Rule" id="MF_00103"/>
    </source>
</evidence>
<dbReference type="GO" id="GO:0008270">
    <property type="term" value="F:zinc ion binding"/>
    <property type="evidence" value="ECO:0007669"/>
    <property type="project" value="UniProtKB-UniRule"/>
</dbReference>
<dbReference type="PANTHER" id="PTHR22993">
    <property type="entry name" value="FORMAMIDOPYRIMIDINE-DNA GLYCOSYLASE"/>
    <property type="match status" value="1"/>
</dbReference>
<feature type="domain" description="Formamidopyrimidine-DNA glycosylase catalytic" evidence="17">
    <location>
        <begin position="2"/>
        <end position="116"/>
    </location>
</feature>
<dbReference type="OrthoDB" id="9800855at2"/>
<dbReference type="PANTHER" id="PTHR22993:SF9">
    <property type="entry name" value="FORMAMIDOPYRIMIDINE-DNA GLYCOSYLASE"/>
    <property type="match status" value="1"/>
</dbReference>
<protein>
    <recommendedName>
        <fullName evidence="15">Formamidopyrimidine-DNA glycosylase</fullName>
        <shortName evidence="15">Fapy-DNA glycosylase</shortName>
        <ecNumber evidence="15">3.2.2.23</ecNumber>
    </recommendedName>
    <alternativeName>
        <fullName evidence="15">DNA-(apurinic or apyrimidinic site) lyase MutM</fullName>
        <shortName evidence="15">AP lyase MutM</shortName>
        <ecNumber evidence="15">4.2.99.18</ecNumber>
    </alternativeName>
</protein>
<dbReference type="PROSITE" id="PS51068">
    <property type="entry name" value="FPG_CAT"/>
    <property type="match status" value="1"/>
</dbReference>
<dbReference type="SUPFAM" id="SSF57716">
    <property type="entry name" value="Glucocorticoid receptor-like (DNA-binding domain)"/>
    <property type="match status" value="1"/>
</dbReference>
<keyword evidence="6 15" id="KW-0863">Zinc-finger</keyword>
<reference evidence="20" key="3">
    <citation type="submission" date="2015-08" db="EMBL/GenBank/DDBJ databases">
        <title>Draft Genome Sequence of a Heterotrophic Facultative Anaerobic Bacterium Ardenticatena maritima Strain 110S.</title>
        <authorList>
            <person name="Kawaichi S."/>
            <person name="Yoshida T."/>
            <person name="Sako Y."/>
            <person name="Nakamura R."/>
        </authorList>
    </citation>
    <scope>NUCLEOTIDE SEQUENCE [LARGE SCALE GENOMIC DNA]</scope>
    <source>
        <strain evidence="20">110S</strain>
    </source>
</reference>
<dbReference type="InterPro" id="IPR015887">
    <property type="entry name" value="DNA_glyclase_Znf_dom_DNA_BS"/>
</dbReference>
<keyword evidence="7 15" id="KW-0378">Hydrolase</keyword>
<comment type="caution">
    <text evidence="18">The sequence shown here is derived from an EMBL/GenBank/DDBJ whole genome shotgun (WGS) entry which is preliminary data.</text>
</comment>
<proteinExistence type="inferred from homology"/>
<dbReference type="NCBIfam" id="TIGR00577">
    <property type="entry name" value="fpg"/>
    <property type="match status" value="1"/>
</dbReference>
<dbReference type="GO" id="GO:0034039">
    <property type="term" value="F:8-oxo-7,8-dihydroguanine DNA N-glycosylase activity"/>
    <property type="evidence" value="ECO:0007669"/>
    <property type="project" value="TreeGrafter"/>
</dbReference>
<evidence type="ECO:0000256" key="7">
    <source>
        <dbReference type="ARBA" id="ARBA00022801"/>
    </source>
</evidence>
<dbReference type="InParanoid" id="A0A0M8KA87"/>
<name>A0A0M8KA87_9CHLR</name>
<comment type="subunit">
    <text evidence="3 15">Monomer.</text>
</comment>
<feature type="active site" description="Proton donor; for delta-elimination activity" evidence="15">
    <location>
        <position position="265"/>
    </location>
</feature>
<dbReference type="Proteomes" id="UP000050502">
    <property type="component" value="Unassembled WGS sequence"/>
</dbReference>
<evidence type="ECO:0000313" key="20">
    <source>
        <dbReference type="Proteomes" id="UP000037784"/>
    </source>
</evidence>
<dbReference type="HAMAP" id="MF_00103">
    <property type="entry name" value="Fapy_DNA_glycosyl"/>
    <property type="match status" value="1"/>
</dbReference>
<keyword evidence="20" id="KW-1185">Reference proteome</keyword>
<dbReference type="InterPro" id="IPR010979">
    <property type="entry name" value="Ribosomal_uS13-like_H2TH"/>
</dbReference>
<keyword evidence="13 15" id="KW-0326">Glycosidase</keyword>
<keyword evidence="8 15" id="KW-0862">Zinc</keyword>
<keyword evidence="5 15" id="KW-0227">DNA damage</keyword>
<dbReference type="Pfam" id="PF06827">
    <property type="entry name" value="zf-FPG_IleRS"/>
    <property type="match status" value="1"/>
</dbReference>
<dbReference type="AlphaFoldDB" id="A0A0M8KA87"/>
<evidence type="ECO:0000313" key="21">
    <source>
        <dbReference type="Proteomes" id="UP000050502"/>
    </source>
</evidence>
<dbReference type="InterPro" id="IPR020629">
    <property type="entry name" value="FPG_Glyclase"/>
</dbReference>
<dbReference type="EMBL" id="LGKN01000004">
    <property type="protein sequence ID" value="KPL88446.1"/>
    <property type="molecule type" value="Genomic_DNA"/>
</dbReference>
<comment type="caution">
    <text evidence="15">Lacks conserved residue(s) required for the propagation of feature annotation.</text>
</comment>
<dbReference type="GO" id="GO:0003690">
    <property type="term" value="F:double-stranded DNA binding"/>
    <property type="evidence" value="ECO:0007669"/>
    <property type="project" value="UniProtKB-ARBA"/>
</dbReference>
<dbReference type="NCBIfam" id="NF002211">
    <property type="entry name" value="PRK01103.1"/>
    <property type="match status" value="1"/>
</dbReference>
<dbReference type="EMBL" id="BBZA01000148">
    <property type="protein sequence ID" value="GAP63466.1"/>
    <property type="molecule type" value="Genomic_DNA"/>
</dbReference>
<dbReference type="Pfam" id="PF01149">
    <property type="entry name" value="Fapy_DNA_glyco"/>
    <property type="match status" value="1"/>
</dbReference>
<evidence type="ECO:0000256" key="4">
    <source>
        <dbReference type="ARBA" id="ARBA00022723"/>
    </source>
</evidence>
<evidence type="ECO:0000256" key="1">
    <source>
        <dbReference type="ARBA" id="ARBA00001668"/>
    </source>
</evidence>
<keyword evidence="12 15" id="KW-0511">Multifunctional enzyme</keyword>